<gene>
    <name evidence="1" type="ORF">BV25DRAFT_1919599</name>
</gene>
<accession>A0ACB8SQ27</accession>
<sequence>MDAKLHVADLKDVLARAHVAAPARATKADLVAKILASPDALAAYSHKYSPPPQVDVPAPPVVSSTPNEPQVAQAPTPAPVTVSAPAPAPAAPSSPPKPTVAQSAPTAADTPAPTAPVDDEAQKRAARAARFGIPLVEQKPKVSLATAPPLGTKAPKAPKPKPAAAASPAAKAKPVATTPDDPERLKARAQRFNTQPKPAAATPAEKGTSPNRKRPVPAAEEVDAAELERRRKRQERFGNAVSTKV</sequence>
<keyword evidence="2" id="KW-1185">Reference proteome</keyword>
<dbReference type="EMBL" id="MU277239">
    <property type="protein sequence ID" value="KAI0058065.1"/>
    <property type="molecule type" value="Genomic_DNA"/>
</dbReference>
<name>A0ACB8SQ27_9AGAM</name>
<evidence type="ECO:0000313" key="2">
    <source>
        <dbReference type="Proteomes" id="UP000814140"/>
    </source>
</evidence>
<comment type="caution">
    <text evidence="1">The sequence shown here is derived from an EMBL/GenBank/DDBJ whole genome shotgun (WGS) entry which is preliminary data.</text>
</comment>
<organism evidence="1 2">
    <name type="scientific">Artomyces pyxidatus</name>
    <dbReference type="NCBI Taxonomy" id="48021"/>
    <lineage>
        <taxon>Eukaryota</taxon>
        <taxon>Fungi</taxon>
        <taxon>Dikarya</taxon>
        <taxon>Basidiomycota</taxon>
        <taxon>Agaricomycotina</taxon>
        <taxon>Agaricomycetes</taxon>
        <taxon>Russulales</taxon>
        <taxon>Auriscalpiaceae</taxon>
        <taxon>Artomyces</taxon>
    </lineage>
</organism>
<evidence type="ECO:0000313" key="1">
    <source>
        <dbReference type="EMBL" id="KAI0058065.1"/>
    </source>
</evidence>
<reference evidence="1" key="1">
    <citation type="submission" date="2021-03" db="EMBL/GenBank/DDBJ databases">
        <authorList>
            <consortium name="DOE Joint Genome Institute"/>
            <person name="Ahrendt S."/>
            <person name="Looney B.P."/>
            <person name="Miyauchi S."/>
            <person name="Morin E."/>
            <person name="Drula E."/>
            <person name="Courty P.E."/>
            <person name="Chicoki N."/>
            <person name="Fauchery L."/>
            <person name="Kohler A."/>
            <person name="Kuo A."/>
            <person name="Labutti K."/>
            <person name="Pangilinan J."/>
            <person name="Lipzen A."/>
            <person name="Riley R."/>
            <person name="Andreopoulos W."/>
            <person name="He G."/>
            <person name="Johnson J."/>
            <person name="Barry K.W."/>
            <person name="Grigoriev I.V."/>
            <person name="Nagy L."/>
            <person name="Hibbett D."/>
            <person name="Henrissat B."/>
            <person name="Matheny P.B."/>
            <person name="Labbe J."/>
            <person name="Martin F."/>
        </authorList>
    </citation>
    <scope>NUCLEOTIDE SEQUENCE</scope>
    <source>
        <strain evidence="1">HHB10654</strain>
    </source>
</reference>
<proteinExistence type="predicted"/>
<reference evidence="1" key="2">
    <citation type="journal article" date="2022" name="New Phytol.">
        <title>Evolutionary transition to the ectomycorrhizal habit in the genomes of a hyperdiverse lineage of mushroom-forming fungi.</title>
        <authorList>
            <person name="Looney B."/>
            <person name="Miyauchi S."/>
            <person name="Morin E."/>
            <person name="Drula E."/>
            <person name="Courty P.E."/>
            <person name="Kohler A."/>
            <person name="Kuo A."/>
            <person name="LaButti K."/>
            <person name="Pangilinan J."/>
            <person name="Lipzen A."/>
            <person name="Riley R."/>
            <person name="Andreopoulos W."/>
            <person name="He G."/>
            <person name="Johnson J."/>
            <person name="Nolan M."/>
            <person name="Tritt A."/>
            <person name="Barry K.W."/>
            <person name="Grigoriev I.V."/>
            <person name="Nagy L.G."/>
            <person name="Hibbett D."/>
            <person name="Henrissat B."/>
            <person name="Matheny P.B."/>
            <person name="Labbe J."/>
            <person name="Martin F.M."/>
        </authorList>
    </citation>
    <scope>NUCLEOTIDE SEQUENCE</scope>
    <source>
        <strain evidence="1">HHB10654</strain>
    </source>
</reference>
<protein>
    <submittedName>
        <fullName evidence="1">Uncharacterized protein</fullName>
    </submittedName>
</protein>
<dbReference type="Proteomes" id="UP000814140">
    <property type="component" value="Unassembled WGS sequence"/>
</dbReference>